<protein>
    <submittedName>
        <fullName evidence="5">Virginiamycin A acetyltransferase</fullName>
    </submittedName>
</protein>
<comment type="similarity">
    <text evidence="1">Belongs to the transferase hexapeptide repeat family.</text>
</comment>
<dbReference type="OrthoDB" id="9815592at2"/>
<dbReference type="EMBL" id="FOYO01000004">
    <property type="protein sequence ID" value="SFR65584.1"/>
    <property type="molecule type" value="Genomic_DNA"/>
</dbReference>
<dbReference type="AlphaFoldDB" id="A0A1I6IFZ9"/>
<evidence type="ECO:0000313" key="5">
    <source>
        <dbReference type="EMBL" id="SFR65584.1"/>
    </source>
</evidence>
<evidence type="ECO:0000256" key="2">
    <source>
        <dbReference type="ARBA" id="ARBA00022679"/>
    </source>
</evidence>
<evidence type="ECO:0000256" key="3">
    <source>
        <dbReference type="ARBA" id="ARBA00022737"/>
    </source>
</evidence>
<dbReference type="PANTHER" id="PTHR43300">
    <property type="entry name" value="ACETYLTRANSFERASE"/>
    <property type="match status" value="1"/>
</dbReference>
<evidence type="ECO:0000256" key="4">
    <source>
        <dbReference type="ARBA" id="ARBA00023315"/>
    </source>
</evidence>
<reference evidence="6" key="1">
    <citation type="submission" date="2016-10" db="EMBL/GenBank/DDBJ databases">
        <authorList>
            <person name="Varghese N."/>
            <person name="Submissions S."/>
        </authorList>
    </citation>
    <scope>NUCLEOTIDE SEQUENCE [LARGE SCALE GENOMIC DNA]</scope>
    <source>
        <strain evidence="6">DSM 26921</strain>
    </source>
</reference>
<accession>A0A1I6IFZ9</accession>
<dbReference type="InterPro" id="IPR011004">
    <property type="entry name" value="Trimer_LpxA-like_sf"/>
</dbReference>
<dbReference type="InterPro" id="IPR001451">
    <property type="entry name" value="Hexapep"/>
</dbReference>
<name>A0A1I6IFZ9_9RHOB</name>
<dbReference type="RefSeq" id="WP_090220775.1">
    <property type="nucleotide sequence ID" value="NZ_FOYO01000004.1"/>
</dbReference>
<organism evidence="5 6">
    <name type="scientific">Litoreibacter janthinus</name>
    <dbReference type="NCBI Taxonomy" id="670154"/>
    <lineage>
        <taxon>Bacteria</taxon>
        <taxon>Pseudomonadati</taxon>
        <taxon>Pseudomonadota</taxon>
        <taxon>Alphaproteobacteria</taxon>
        <taxon>Rhodobacterales</taxon>
        <taxon>Roseobacteraceae</taxon>
        <taxon>Litoreibacter</taxon>
    </lineage>
</organism>
<dbReference type="PROSITE" id="PS00101">
    <property type="entry name" value="HEXAPEP_TRANSFERASES"/>
    <property type="match status" value="1"/>
</dbReference>
<dbReference type="PANTHER" id="PTHR43300:SF11">
    <property type="entry name" value="ACETYLTRANSFERASE RV3034C-RELATED"/>
    <property type="match status" value="1"/>
</dbReference>
<keyword evidence="2 5" id="KW-0808">Transferase</keyword>
<keyword evidence="3" id="KW-0677">Repeat</keyword>
<dbReference type="SUPFAM" id="SSF51161">
    <property type="entry name" value="Trimeric LpxA-like enzymes"/>
    <property type="match status" value="1"/>
</dbReference>
<dbReference type="GO" id="GO:0016746">
    <property type="term" value="F:acyltransferase activity"/>
    <property type="evidence" value="ECO:0007669"/>
    <property type="project" value="UniProtKB-KW"/>
</dbReference>
<proteinExistence type="inferred from homology"/>
<gene>
    <name evidence="5" type="ORF">SAMN04488002_3790</name>
</gene>
<dbReference type="InterPro" id="IPR018357">
    <property type="entry name" value="Hexapep_transf_CS"/>
</dbReference>
<keyword evidence="4" id="KW-0012">Acyltransferase</keyword>
<evidence type="ECO:0000256" key="1">
    <source>
        <dbReference type="ARBA" id="ARBA00007274"/>
    </source>
</evidence>
<dbReference type="Gene3D" id="2.160.10.10">
    <property type="entry name" value="Hexapeptide repeat proteins"/>
    <property type="match status" value="1"/>
</dbReference>
<sequence>MSDRFPAPSERFPIVLPDGTVHAGTVFLEPAIDHPRFKVGAYSYASAHHPPDDWARHLAPYLYTFSPERLVIGKFCQFADGVQFITSSANHRYDGFTSFPFMAFGGGRKNRPSMPEAGADTVIGHDVWIGQGARILPGAKIGCGVIVGAGSVVSGDIPDYAIVAGNPARVVRMRFDPQTVLTLLSLAWWDWPIDRILDHEAAICGADLSALAKCAP</sequence>
<dbReference type="InterPro" id="IPR050179">
    <property type="entry name" value="Trans_hexapeptide_repeat"/>
</dbReference>
<dbReference type="Proteomes" id="UP000199658">
    <property type="component" value="Unassembled WGS sequence"/>
</dbReference>
<dbReference type="STRING" id="670154.SAMN04488002_3790"/>
<dbReference type="CDD" id="cd03349">
    <property type="entry name" value="LbH_XAT"/>
    <property type="match status" value="1"/>
</dbReference>
<keyword evidence="6" id="KW-1185">Reference proteome</keyword>
<dbReference type="Pfam" id="PF00132">
    <property type="entry name" value="Hexapep"/>
    <property type="match status" value="1"/>
</dbReference>
<evidence type="ECO:0000313" key="6">
    <source>
        <dbReference type="Proteomes" id="UP000199658"/>
    </source>
</evidence>